<protein>
    <recommendedName>
        <fullName evidence="6">Fascin-like domain-containing protein</fullName>
    </recommendedName>
</protein>
<organism evidence="7 8">
    <name type="scientific">Oncorhynchus tshawytscha</name>
    <name type="common">Chinook salmon</name>
    <name type="synonym">Salmo tshawytscha</name>
    <dbReference type="NCBI Taxonomy" id="74940"/>
    <lineage>
        <taxon>Eukaryota</taxon>
        <taxon>Metazoa</taxon>
        <taxon>Chordata</taxon>
        <taxon>Craniata</taxon>
        <taxon>Vertebrata</taxon>
        <taxon>Euteleostomi</taxon>
        <taxon>Actinopterygii</taxon>
        <taxon>Neopterygii</taxon>
        <taxon>Teleostei</taxon>
        <taxon>Protacanthopterygii</taxon>
        <taxon>Salmoniformes</taxon>
        <taxon>Salmonidae</taxon>
        <taxon>Salmoninae</taxon>
        <taxon>Oncorhynchus</taxon>
    </lineage>
</organism>
<dbReference type="Pfam" id="PF06268">
    <property type="entry name" value="Fascin"/>
    <property type="match status" value="2"/>
</dbReference>
<dbReference type="GO" id="GO:0015629">
    <property type="term" value="C:actin cytoskeleton"/>
    <property type="evidence" value="ECO:0007669"/>
    <property type="project" value="TreeGrafter"/>
</dbReference>
<keyword evidence="8" id="KW-1185">Reference proteome</keyword>
<dbReference type="GO" id="GO:0016477">
    <property type="term" value="P:cell migration"/>
    <property type="evidence" value="ECO:0007669"/>
    <property type="project" value="TreeGrafter"/>
</dbReference>
<keyword evidence="5" id="KW-0206">Cytoskeleton</keyword>
<evidence type="ECO:0000256" key="1">
    <source>
        <dbReference type="ARBA" id="ARBA00004245"/>
    </source>
</evidence>
<feature type="domain" description="Fascin-like" evidence="6">
    <location>
        <begin position="113"/>
        <end position="225"/>
    </location>
</feature>
<reference evidence="7" key="2">
    <citation type="submission" date="2025-08" db="UniProtKB">
        <authorList>
            <consortium name="Ensembl"/>
        </authorList>
    </citation>
    <scope>IDENTIFICATION</scope>
</reference>
<dbReference type="InterPro" id="IPR022768">
    <property type="entry name" value="Fascin-like_dom"/>
</dbReference>
<feature type="domain" description="Fascin-like" evidence="6">
    <location>
        <begin position="21"/>
        <end position="103"/>
    </location>
</feature>
<dbReference type="GO" id="GO:0030426">
    <property type="term" value="C:growth cone"/>
    <property type="evidence" value="ECO:0007669"/>
    <property type="project" value="TreeGrafter"/>
</dbReference>
<keyword evidence="3" id="KW-0963">Cytoplasm</keyword>
<evidence type="ECO:0000256" key="2">
    <source>
        <dbReference type="ARBA" id="ARBA00007415"/>
    </source>
</evidence>
<dbReference type="GO" id="GO:0030175">
    <property type="term" value="C:filopodium"/>
    <property type="evidence" value="ECO:0007669"/>
    <property type="project" value="TreeGrafter"/>
</dbReference>
<dbReference type="GO" id="GO:0001726">
    <property type="term" value="C:ruffle"/>
    <property type="evidence" value="ECO:0007669"/>
    <property type="project" value="TreeGrafter"/>
</dbReference>
<dbReference type="SUPFAM" id="SSF50405">
    <property type="entry name" value="Actin-crosslinking proteins"/>
    <property type="match status" value="2"/>
</dbReference>
<evidence type="ECO:0000313" key="8">
    <source>
        <dbReference type="Proteomes" id="UP000694402"/>
    </source>
</evidence>
<dbReference type="FunFam" id="2.80.10.50:FF:000015">
    <property type="entry name" value="Fascin"/>
    <property type="match status" value="1"/>
</dbReference>
<accession>A0AAZ3SGL5</accession>
<sequence length="253" mass="28113">MLCNGTSDMLQIQFGLINCGNKYLTAETFGFKINASATSLKKKQIWTLEQSGEEAVGNVFCLKSHLGRYIAVDKDGNVTGDSESSGPETRFIITAHDDGRWSLVHIAMHPQVNIFSVTRKRYAHLSSKVDEVSIDRDVPWGVDSLITLVFRDQRYHLQTSDNRFLKNDGSLEATPDKTTGYTLEFRSGKVAFRDCSGRYLAPSGPSGTMKSGKTSRVGKDEMFSLEQSHPQVVLTASNERNVSTRQGRTNTTF</sequence>
<dbReference type="CDD" id="cd23348">
    <property type="entry name" value="beta-trefoil_FSCN1_rpt2"/>
    <property type="match status" value="1"/>
</dbReference>
<evidence type="ECO:0000259" key="6">
    <source>
        <dbReference type="Pfam" id="PF06268"/>
    </source>
</evidence>
<reference evidence="8" key="1">
    <citation type="journal article" date="2018" name="PLoS ONE">
        <title>Chinook salmon (Oncorhynchus tshawytscha) genome and transcriptome.</title>
        <authorList>
            <person name="Christensen K.A."/>
            <person name="Leong J.S."/>
            <person name="Sakhrani D."/>
            <person name="Biagi C.A."/>
            <person name="Minkley D.R."/>
            <person name="Withler R.E."/>
            <person name="Rondeau E.B."/>
            <person name="Koop B.F."/>
            <person name="Devlin R.H."/>
        </authorList>
    </citation>
    <scope>NUCLEOTIDE SEQUENCE [LARGE SCALE GENOMIC DNA]</scope>
</reference>
<dbReference type="GO" id="GO:0005902">
    <property type="term" value="C:microvillus"/>
    <property type="evidence" value="ECO:0007669"/>
    <property type="project" value="TreeGrafter"/>
</dbReference>
<dbReference type="GO" id="GO:0030027">
    <property type="term" value="C:lamellipodium"/>
    <property type="evidence" value="ECO:0007669"/>
    <property type="project" value="TreeGrafter"/>
</dbReference>
<dbReference type="GO" id="GO:0051017">
    <property type="term" value="P:actin filament bundle assembly"/>
    <property type="evidence" value="ECO:0007669"/>
    <property type="project" value="TreeGrafter"/>
</dbReference>
<dbReference type="Gene3D" id="2.80.10.50">
    <property type="match status" value="2"/>
</dbReference>
<dbReference type="GO" id="GO:0030674">
    <property type="term" value="F:protein-macromolecule adaptor activity"/>
    <property type="evidence" value="ECO:0007669"/>
    <property type="project" value="InterPro"/>
</dbReference>
<dbReference type="PANTHER" id="PTHR10551:SF39">
    <property type="entry name" value="FASCIN"/>
    <property type="match status" value="1"/>
</dbReference>
<evidence type="ECO:0000256" key="5">
    <source>
        <dbReference type="ARBA" id="ARBA00023212"/>
    </source>
</evidence>
<dbReference type="GeneTree" id="ENSGT00950000183157"/>
<dbReference type="GO" id="GO:0051015">
    <property type="term" value="F:actin filament binding"/>
    <property type="evidence" value="ECO:0007669"/>
    <property type="project" value="InterPro"/>
</dbReference>
<dbReference type="InterPro" id="IPR010431">
    <property type="entry name" value="Fascin"/>
</dbReference>
<proteinExistence type="inferred from homology"/>
<dbReference type="GO" id="GO:0005737">
    <property type="term" value="C:cytoplasm"/>
    <property type="evidence" value="ECO:0007669"/>
    <property type="project" value="TreeGrafter"/>
</dbReference>
<dbReference type="InterPro" id="IPR008999">
    <property type="entry name" value="Actin-crosslinking"/>
</dbReference>
<dbReference type="Proteomes" id="UP000694402">
    <property type="component" value="Unassembled WGS sequence"/>
</dbReference>
<dbReference type="GO" id="GO:0031253">
    <property type="term" value="C:cell projection membrane"/>
    <property type="evidence" value="ECO:0007669"/>
    <property type="project" value="TreeGrafter"/>
</dbReference>
<keyword evidence="4" id="KW-0009">Actin-binding</keyword>
<comment type="similarity">
    <text evidence="2">Belongs to the fascin family.</text>
</comment>
<dbReference type="AlphaFoldDB" id="A0AAZ3SGL5"/>
<dbReference type="GO" id="GO:0007163">
    <property type="term" value="P:establishment or maintenance of cell polarity"/>
    <property type="evidence" value="ECO:0007669"/>
    <property type="project" value="TreeGrafter"/>
</dbReference>
<comment type="subcellular location">
    <subcellularLocation>
        <location evidence="1">Cytoplasm</location>
        <location evidence="1">Cytoskeleton</location>
    </subcellularLocation>
</comment>
<evidence type="ECO:0000256" key="4">
    <source>
        <dbReference type="ARBA" id="ARBA00023203"/>
    </source>
</evidence>
<name>A0AAZ3SGL5_ONCTS</name>
<evidence type="ECO:0000313" key="7">
    <source>
        <dbReference type="Ensembl" id="ENSOTSP00005152405.1"/>
    </source>
</evidence>
<gene>
    <name evidence="7" type="primary">FSCN1</name>
</gene>
<dbReference type="Ensembl" id="ENSOTST00005145967.1">
    <property type="protein sequence ID" value="ENSOTSP00005152405.1"/>
    <property type="gene ID" value="ENSOTSG00005051506.1"/>
</dbReference>
<evidence type="ECO:0000256" key="3">
    <source>
        <dbReference type="ARBA" id="ARBA00022490"/>
    </source>
</evidence>
<dbReference type="FunFam" id="2.80.10.50:FF:000010">
    <property type="entry name" value="Fascin"/>
    <property type="match status" value="1"/>
</dbReference>
<dbReference type="PANTHER" id="PTHR10551">
    <property type="entry name" value="FASCIN"/>
    <property type="match status" value="1"/>
</dbReference>
<reference evidence="7" key="3">
    <citation type="submission" date="2025-09" db="UniProtKB">
        <authorList>
            <consortium name="Ensembl"/>
        </authorList>
    </citation>
    <scope>IDENTIFICATION</scope>
</reference>